<gene>
    <name evidence="3" type="ORF">ADEAN_000695800</name>
</gene>
<proteinExistence type="predicted"/>
<dbReference type="PANTHER" id="PTHR12419:SF11">
    <property type="entry name" value="OTU DOMAIN-CONTAINING PROTEIN DDB_G0284757"/>
    <property type="match status" value="1"/>
</dbReference>
<keyword evidence="3" id="KW-0378">Hydrolase</keyword>
<accession>A0A7G2CLM5</accession>
<dbReference type="InterPro" id="IPR003323">
    <property type="entry name" value="OTU_dom"/>
</dbReference>
<dbReference type="VEuPathDB" id="TriTrypDB:ADEAN_000695800"/>
<dbReference type="GO" id="GO:0004843">
    <property type="term" value="F:cysteine-type deubiquitinase activity"/>
    <property type="evidence" value="ECO:0007669"/>
    <property type="project" value="TreeGrafter"/>
</dbReference>
<dbReference type="PANTHER" id="PTHR12419">
    <property type="entry name" value="OTU DOMAIN CONTAINING PROTEIN"/>
    <property type="match status" value="1"/>
</dbReference>
<dbReference type="GO" id="GO:0016579">
    <property type="term" value="P:protein deubiquitination"/>
    <property type="evidence" value="ECO:0007669"/>
    <property type="project" value="TreeGrafter"/>
</dbReference>
<name>A0A7G2CLM5_9TRYP</name>
<evidence type="ECO:0000259" key="2">
    <source>
        <dbReference type="PROSITE" id="PS50802"/>
    </source>
</evidence>
<evidence type="ECO:0000256" key="1">
    <source>
        <dbReference type="SAM" id="Coils"/>
    </source>
</evidence>
<dbReference type="Gene3D" id="3.90.70.80">
    <property type="match status" value="1"/>
</dbReference>
<dbReference type="Proteomes" id="UP000515908">
    <property type="component" value="Chromosome 14"/>
</dbReference>
<dbReference type="GO" id="GO:0006508">
    <property type="term" value="P:proteolysis"/>
    <property type="evidence" value="ECO:0007669"/>
    <property type="project" value="UniProtKB-KW"/>
</dbReference>
<dbReference type="SUPFAM" id="SSF54001">
    <property type="entry name" value="Cysteine proteinases"/>
    <property type="match status" value="1"/>
</dbReference>
<protein>
    <submittedName>
        <fullName evidence="3">OTU-like cysteine protease, putative</fullName>
    </submittedName>
</protein>
<dbReference type="AlphaFoldDB" id="A0A7G2CLM5"/>
<dbReference type="Pfam" id="PF02338">
    <property type="entry name" value="OTU"/>
    <property type="match status" value="1"/>
</dbReference>
<feature type="domain" description="OTU" evidence="2">
    <location>
        <begin position="122"/>
        <end position="241"/>
    </location>
</feature>
<dbReference type="InterPro" id="IPR038765">
    <property type="entry name" value="Papain-like_cys_pep_sf"/>
</dbReference>
<sequence>MSSTPIVPITNSTLDDVEIRKRIATDINHRLVLQPQQQAAEEEARQALEEAKMSRMSIKEVKRYKEEQKKKLKEKEKIEKEQAKKKMQEQEAIRQLPLPQQKENYIRVGVQRLINRVDELKLVLFRVKNDGNCQFRAISHQLFGTDVFHDLCRYHIVSYMKKRRHDKFDFYFESPAHADKYYQEMGQLGTWGDELTLRAASDSLCTNIHVISSAERNFYITYRPDSDAPPPPSFLIDVVQVKELRRRQKLEARRKGEEAILSPATMTGCRMRTAAPPPRWTKERTTRTLCTHPRRPVRKRKILSQWPARIPLPLFCSDGRPMCLYRRRKEKTAKKYRSRTPPRRKR</sequence>
<dbReference type="InterPro" id="IPR050704">
    <property type="entry name" value="Peptidase_C85-like"/>
</dbReference>
<keyword evidence="4" id="KW-1185">Reference proteome</keyword>
<evidence type="ECO:0000313" key="4">
    <source>
        <dbReference type="Proteomes" id="UP000515908"/>
    </source>
</evidence>
<organism evidence="3 4">
    <name type="scientific">Angomonas deanei</name>
    <dbReference type="NCBI Taxonomy" id="59799"/>
    <lineage>
        <taxon>Eukaryota</taxon>
        <taxon>Discoba</taxon>
        <taxon>Euglenozoa</taxon>
        <taxon>Kinetoplastea</taxon>
        <taxon>Metakinetoplastina</taxon>
        <taxon>Trypanosomatida</taxon>
        <taxon>Trypanosomatidae</taxon>
        <taxon>Strigomonadinae</taxon>
        <taxon>Angomonas</taxon>
    </lineage>
</organism>
<evidence type="ECO:0000313" key="3">
    <source>
        <dbReference type="EMBL" id="CAD2219453.1"/>
    </source>
</evidence>
<dbReference type="PROSITE" id="PS50802">
    <property type="entry name" value="OTU"/>
    <property type="match status" value="1"/>
</dbReference>
<feature type="coiled-coil region" evidence="1">
    <location>
        <begin position="58"/>
        <end position="93"/>
    </location>
</feature>
<dbReference type="EMBL" id="LR877158">
    <property type="protein sequence ID" value="CAD2219453.1"/>
    <property type="molecule type" value="Genomic_DNA"/>
</dbReference>
<reference evidence="3 4" key="1">
    <citation type="submission" date="2020-08" db="EMBL/GenBank/DDBJ databases">
        <authorList>
            <person name="Newling K."/>
            <person name="Davey J."/>
            <person name="Forrester S."/>
        </authorList>
    </citation>
    <scope>NUCLEOTIDE SEQUENCE [LARGE SCALE GENOMIC DNA]</scope>
    <source>
        <strain evidence="4">Crithidia deanei Carvalho (ATCC PRA-265)</strain>
    </source>
</reference>
<keyword evidence="1" id="KW-0175">Coiled coil</keyword>
<keyword evidence="3" id="KW-0645">Protease</keyword>